<evidence type="ECO:0000256" key="7">
    <source>
        <dbReference type="ARBA" id="ARBA00022989"/>
    </source>
</evidence>
<keyword evidence="7 10" id="KW-1133">Transmembrane helix</keyword>
<dbReference type="InterPro" id="IPR048279">
    <property type="entry name" value="MdtK-like"/>
</dbReference>
<dbReference type="NCBIfam" id="TIGR00797">
    <property type="entry name" value="matE"/>
    <property type="match status" value="1"/>
</dbReference>
<dbReference type="OrthoDB" id="9806302at2"/>
<feature type="transmembrane region" description="Helical" evidence="10">
    <location>
        <begin position="107"/>
        <end position="130"/>
    </location>
</feature>
<feature type="transmembrane region" description="Helical" evidence="10">
    <location>
        <begin position="329"/>
        <end position="351"/>
    </location>
</feature>
<evidence type="ECO:0000313" key="12">
    <source>
        <dbReference type="Proteomes" id="UP000317369"/>
    </source>
</evidence>
<keyword evidence="5" id="KW-1003">Cell membrane</keyword>
<feature type="transmembrane region" description="Helical" evidence="10">
    <location>
        <begin position="284"/>
        <end position="308"/>
    </location>
</feature>
<evidence type="ECO:0000313" key="11">
    <source>
        <dbReference type="EMBL" id="QDU32019.1"/>
    </source>
</evidence>
<sequence>MSAETSLNEQAEMAVGKMAHLGEKPVLGLLMGFFAPAMVGMMTHALYNLVDKIYVGQGVGAIGLGALTVVFPVMMVGFGVSLLYGAGGAALISLRMGEGKVREAEKYLSGAIGMSLLMGVVLVGVVMWWQEDVLRLFGANDELMGDAKAYLFWILVGFPMLSAGFVMNFAIRAEGRPTVSVVIMMISTVVNIVLDPILIFGLEMGVAGAALATCLSQTVTLMLGVVYYAGGWSVLKVKMRLLLPRWGVLRPMLLLGLPACLADALFAVQQLFMNQKLVEHGGTMGVAAMGVIFGVMTVAVMPMFAMGDGLQPVVGFNYGAKLYGRVREALLWTSGLVWLLGGVMILPVVVWPELFVWMFTGGDEALMVESVRGLRVFSLGVPLFGMCFVMTRYYQAIGRGGIAMVLSTLKPLVMFVPPLYVMAWLWGMKGVWASEPVSGVLSMVVVGWVMLLELRSGRGEAAAVEA</sequence>
<evidence type="ECO:0000256" key="3">
    <source>
        <dbReference type="ARBA" id="ARBA00022106"/>
    </source>
</evidence>
<dbReference type="CDD" id="cd13143">
    <property type="entry name" value="MATE_MepA_like"/>
    <property type="match status" value="1"/>
</dbReference>
<evidence type="ECO:0000256" key="2">
    <source>
        <dbReference type="ARBA" id="ARBA00008417"/>
    </source>
</evidence>
<dbReference type="GO" id="GO:0046677">
    <property type="term" value="P:response to antibiotic"/>
    <property type="evidence" value="ECO:0007669"/>
    <property type="project" value="UniProtKB-KW"/>
</dbReference>
<dbReference type="GO" id="GO:0005886">
    <property type="term" value="C:plasma membrane"/>
    <property type="evidence" value="ECO:0007669"/>
    <property type="project" value="UniProtKB-SubCell"/>
</dbReference>
<dbReference type="AlphaFoldDB" id="A0A517YP79"/>
<evidence type="ECO:0000256" key="6">
    <source>
        <dbReference type="ARBA" id="ARBA00022692"/>
    </source>
</evidence>
<organism evidence="11 12">
    <name type="scientific">Poriferisphaera corsica</name>
    <dbReference type="NCBI Taxonomy" id="2528020"/>
    <lineage>
        <taxon>Bacteria</taxon>
        <taxon>Pseudomonadati</taxon>
        <taxon>Planctomycetota</taxon>
        <taxon>Phycisphaerae</taxon>
        <taxon>Phycisphaerales</taxon>
        <taxon>Phycisphaeraceae</taxon>
        <taxon>Poriferisphaera</taxon>
    </lineage>
</organism>
<feature type="transmembrane region" description="Helical" evidence="10">
    <location>
        <begin position="402"/>
        <end position="426"/>
    </location>
</feature>
<feature type="transmembrane region" description="Helical" evidence="10">
    <location>
        <begin position="59"/>
        <end position="86"/>
    </location>
</feature>
<evidence type="ECO:0000256" key="1">
    <source>
        <dbReference type="ARBA" id="ARBA00004651"/>
    </source>
</evidence>
<reference evidence="11 12" key="1">
    <citation type="submission" date="2019-02" db="EMBL/GenBank/DDBJ databases">
        <title>Deep-cultivation of Planctomycetes and their phenomic and genomic characterization uncovers novel biology.</title>
        <authorList>
            <person name="Wiegand S."/>
            <person name="Jogler M."/>
            <person name="Boedeker C."/>
            <person name="Pinto D."/>
            <person name="Vollmers J."/>
            <person name="Rivas-Marin E."/>
            <person name="Kohn T."/>
            <person name="Peeters S.H."/>
            <person name="Heuer A."/>
            <person name="Rast P."/>
            <person name="Oberbeckmann S."/>
            <person name="Bunk B."/>
            <person name="Jeske O."/>
            <person name="Meyerdierks A."/>
            <person name="Storesund J.E."/>
            <person name="Kallscheuer N."/>
            <person name="Luecker S."/>
            <person name="Lage O.M."/>
            <person name="Pohl T."/>
            <person name="Merkel B.J."/>
            <person name="Hornburger P."/>
            <person name="Mueller R.-W."/>
            <person name="Bruemmer F."/>
            <person name="Labrenz M."/>
            <person name="Spormann A.M."/>
            <person name="Op den Camp H."/>
            <person name="Overmann J."/>
            <person name="Amann R."/>
            <person name="Jetten M.S.M."/>
            <person name="Mascher T."/>
            <person name="Medema M.H."/>
            <person name="Devos D.P."/>
            <person name="Kaster A.-K."/>
            <person name="Ovreas L."/>
            <person name="Rohde M."/>
            <person name="Galperin M.Y."/>
            <person name="Jogler C."/>
        </authorList>
    </citation>
    <scope>NUCLEOTIDE SEQUENCE [LARGE SCALE GENOMIC DNA]</scope>
    <source>
        <strain evidence="11 12">KS4</strain>
    </source>
</reference>
<evidence type="ECO:0000256" key="8">
    <source>
        <dbReference type="ARBA" id="ARBA00023136"/>
    </source>
</evidence>
<feature type="transmembrane region" description="Helical" evidence="10">
    <location>
        <begin position="251"/>
        <end position="272"/>
    </location>
</feature>
<dbReference type="Pfam" id="PF01554">
    <property type="entry name" value="MatE"/>
    <property type="match status" value="2"/>
</dbReference>
<feature type="transmembrane region" description="Helical" evidence="10">
    <location>
        <begin position="206"/>
        <end position="230"/>
    </location>
</feature>
<comment type="similarity">
    <text evidence="2">Belongs to the multi antimicrobial extrusion (MATE) (TC 2.A.66.1) family. MepA subfamily.</text>
</comment>
<dbReference type="PANTHER" id="PTHR43823">
    <property type="entry name" value="SPORULATION PROTEIN YKVU"/>
    <property type="match status" value="1"/>
</dbReference>
<dbReference type="PANTHER" id="PTHR43823:SF3">
    <property type="entry name" value="MULTIDRUG EXPORT PROTEIN MEPA"/>
    <property type="match status" value="1"/>
</dbReference>
<keyword evidence="8 10" id="KW-0472">Membrane</keyword>
<dbReference type="EMBL" id="CP036425">
    <property type="protein sequence ID" value="QDU32019.1"/>
    <property type="molecule type" value="Genomic_DNA"/>
</dbReference>
<evidence type="ECO:0000256" key="9">
    <source>
        <dbReference type="ARBA" id="ARBA00023251"/>
    </source>
</evidence>
<comment type="subcellular location">
    <subcellularLocation>
        <location evidence="1">Cell membrane</location>
        <topology evidence="1">Multi-pass membrane protein</topology>
    </subcellularLocation>
</comment>
<dbReference type="RefSeq" id="WP_145072889.1">
    <property type="nucleotide sequence ID" value="NZ_CP036425.1"/>
</dbReference>
<dbReference type="GO" id="GO:0042910">
    <property type="term" value="F:xenobiotic transmembrane transporter activity"/>
    <property type="evidence" value="ECO:0007669"/>
    <property type="project" value="InterPro"/>
</dbReference>
<feature type="transmembrane region" description="Helical" evidence="10">
    <location>
        <begin position="26"/>
        <end position="47"/>
    </location>
</feature>
<feature type="transmembrane region" description="Helical" evidence="10">
    <location>
        <begin position="150"/>
        <end position="171"/>
    </location>
</feature>
<accession>A0A517YP79</accession>
<dbReference type="InterPro" id="IPR002528">
    <property type="entry name" value="MATE_fam"/>
</dbReference>
<dbReference type="Proteomes" id="UP000317369">
    <property type="component" value="Chromosome"/>
</dbReference>
<dbReference type="KEGG" id="pcor:KS4_00470"/>
<gene>
    <name evidence="11" type="primary">mepA</name>
    <name evidence="11" type="ORF">KS4_00470</name>
</gene>
<evidence type="ECO:0000256" key="4">
    <source>
        <dbReference type="ARBA" id="ARBA00022448"/>
    </source>
</evidence>
<feature type="transmembrane region" description="Helical" evidence="10">
    <location>
        <begin position="432"/>
        <end position="452"/>
    </location>
</feature>
<protein>
    <recommendedName>
        <fullName evidence="3">Multidrug export protein MepA</fullName>
    </recommendedName>
</protein>
<evidence type="ECO:0000256" key="5">
    <source>
        <dbReference type="ARBA" id="ARBA00022475"/>
    </source>
</evidence>
<feature type="transmembrane region" description="Helical" evidence="10">
    <location>
        <begin position="371"/>
        <end position="390"/>
    </location>
</feature>
<proteinExistence type="inferred from homology"/>
<keyword evidence="9" id="KW-0046">Antibiotic resistance</keyword>
<keyword evidence="12" id="KW-1185">Reference proteome</keyword>
<name>A0A517YP79_9BACT</name>
<keyword evidence="6 10" id="KW-0812">Transmembrane</keyword>
<dbReference type="GO" id="GO:0015297">
    <property type="term" value="F:antiporter activity"/>
    <property type="evidence" value="ECO:0007669"/>
    <property type="project" value="InterPro"/>
</dbReference>
<dbReference type="InterPro" id="IPR045070">
    <property type="entry name" value="MATE_MepA-like"/>
</dbReference>
<dbReference type="PIRSF" id="PIRSF006603">
    <property type="entry name" value="DinF"/>
    <property type="match status" value="1"/>
</dbReference>
<keyword evidence="4" id="KW-0813">Transport</keyword>
<feature type="transmembrane region" description="Helical" evidence="10">
    <location>
        <begin position="178"/>
        <end position="200"/>
    </location>
</feature>
<evidence type="ECO:0000256" key="10">
    <source>
        <dbReference type="SAM" id="Phobius"/>
    </source>
</evidence>
<dbReference type="InterPro" id="IPR051327">
    <property type="entry name" value="MATE_MepA_subfamily"/>
</dbReference>